<dbReference type="Proteomes" id="UP000053424">
    <property type="component" value="Unassembled WGS sequence"/>
</dbReference>
<reference evidence="1 2" key="1">
    <citation type="submission" date="2014-04" db="EMBL/GenBank/DDBJ databases">
        <authorList>
            <consortium name="DOE Joint Genome Institute"/>
            <person name="Kuo A."/>
            <person name="Gay G."/>
            <person name="Dore J."/>
            <person name="Kohler A."/>
            <person name="Nagy L.G."/>
            <person name="Floudas D."/>
            <person name="Copeland A."/>
            <person name="Barry K.W."/>
            <person name="Cichocki N."/>
            <person name="Veneault-Fourrey C."/>
            <person name="LaButti K."/>
            <person name="Lindquist E.A."/>
            <person name="Lipzen A."/>
            <person name="Lundell T."/>
            <person name="Morin E."/>
            <person name="Murat C."/>
            <person name="Sun H."/>
            <person name="Tunlid A."/>
            <person name="Henrissat B."/>
            <person name="Grigoriev I.V."/>
            <person name="Hibbett D.S."/>
            <person name="Martin F."/>
            <person name="Nordberg H.P."/>
            <person name="Cantor M.N."/>
            <person name="Hua S.X."/>
        </authorList>
    </citation>
    <scope>NUCLEOTIDE SEQUENCE [LARGE SCALE GENOMIC DNA]</scope>
    <source>
        <strain evidence="2">h7</strain>
    </source>
</reference>
<reference evidence="2" key="2">
    <citation type="submission" date="2015-01" db="EMBL/GenBank/DDBJ databases">
        <title>Evolutionary Origins and Diversification of the Mycorrhizal Mutualists.</title>
        <authorList>
            <consortium name="DOE Joint Genome Institute"/>
            <consortium name="Mycorrhizal Genomics Consortium"/>
            <person name="Kohler A."/>
            <person name="Kuo A."/>
            <person name="Nagy L.G."/>
            <person name="Floudas D."/>
            <person name="Copeland A."/>
            <person name="Barry K.W."/>
            <person name="Cichocki N."/>
            <person name="Veneault-Fourrey C."/>
            <person name="LaButti K."/>
            <person name="Lindquist E.A."/>
            <person name="Lipzen A."/>
            <person name="Lundell T."/>
            <person name="Morin E."/>
            <person name="Murat C."/>
            <person name="Riley R."/>
            <person name="Ohm R."/>
            <person name="Sun H."/>
            <person name="Tunlid A."/>
            <person name="Henrissat B."/>
            <person name="Grigoriev I.V."/>
            <person name="Hibbett D.S."/>
            <person name="Martin F."/>
        </authorList>
    </citation>
    <scope>NUCLEOTIDE SEQUENCE [LARGE SCALE GENOMIC DNA]</scope>
    <source>
        <strain evidence="2">h7</strain>
    </source>
</reference>
<dbReference type="OrthoDB" id="5277092at2759"/>
<dbReference type="EMBL" id="KN831768">
    <property type="protein sequence ID" value="KIM49429.1"/>
    <property type="molecule type" value="Genomic_DNA"/>
</dbReference>
<dbReference type="AlphaFoldDB" id="A0A0C3CZ38"/>
<organism evidence="1 2">
    <name type="scientific">Hebeloma cylindrosporum</name>
    <dbReference type="NCBI Taxonomy" id="76867"/>
    <lineage>
        <taxon>Eukaryota</taxon>
        <taxon>Fungi</taxon>
        <taxon>Dikarya</taxon>
        <taxon>Basidiomycota</taxon>
        <taxon>Agaricomycotina</taxon>
        <taxon>Agaricomycetes</taxon>
        <taxon>Agaricomycetidae</taxon>
        <taxon>Agaricales</taxon>
        <taxon>Agaricineae</taxon>
        <taxon>Hymenogastraceae</taxon>
        <taxon>Hebeloma</taxon>
    </lineage>
</organism>
<dbReference type="HOGENOM" id="CLU_150191_1_0_1"/>
<evidence type="ECO:0000313" key="2">
    <source>
        <dbReference type="Proteomes" id="UP000053424"/>
    </source>
</evidence>
<name>A0A0C3CZ38_HEBCY</name>
<keyword evidence="2" id="KW-1185">Reference proteome</keyword>
<gene>
    <name evidence="1" type="ORF">M413DRAFT_438609</name>
</gene>
<protein>
    <submittedName>
        <fullName evidence="1">Uncharacterized protein</fullName>
    </submittedName>
</protein>
<proteinExistence type="predicted"/>
<accession>A0A0C3CZ38</accession>
<sequence>MSAFNVFSKEVKPRTLDNPDRTKEILRAFIKHNPNTQYTFDSERGSSESELCREGGRKGRECITLKMTSKELFEAMQSYGFFCALPMEPGRTYMSCKPGGLPK</sequence>
<feature type="non-terminal residue" evidence="1">
    <location>
        <position position="1"/>
    </location>
</feature>
<evidence type="ECO:0000313" key="1">
    <source>
        <dbReference type="EMBL" id="KIM49429.1"/>
    </source>
</evidence>